<dbReference type="Pfam" id="PF18198">
    <property type="entry name" value="AAA_lid_11"/>
    <property type="match status" value="1"/>
</dbReference>
<dbReference type="InterPro" id="IPR042219">
    <property type="entry name" value="AAA_lid_11_sf"/>
</dbReference>
<dbReference type="Proteomes" id="UP000281553">
    <property type="component" value="Unassembled WGS sequence"/>
</dbReference>
<evidence type="ECO:0000259" key="1">
    <source>
        <dbReference type="Pfam" id="PF18198"/>
    </source>
</evidence>
<feature type="domain" description="Dynein heavy chain AAA lid" evidence="1">
    <location>
        <begin position="234"/>
        <end position="381"/>
    </location>
</feature>
<dbReference type="Gene3D" id="3.10.490.20">
    <property type="match status" value="1"/>
</dbReference>
<proteinExistence type="predicted"/>
<feature type="domain" description="Dynein heavy chain C-terminal" evidence="2">
    <location>
        <begin position="391"/>
        <end position="685"/>
    </location>
</feature>
<dbReference type="InterPro" id="IPR026983">
    <property type="entry name" value="DHC"/>
</dbReference>
<protein>
    <recommendedName>
        <fullName evidence="5">Dynein heavy chain C-terminal domain-containing protein</fullName>
    </recommendedName>
</protein>
<dbReference type="GO" id="GO:0051959">
    <property type="term" value="F:dynein light intermediate chain binding"/>
    <property type="evidence" value="ECO:0007669"/>
    <property type="project" value="InterPro"/>
</dbReference>
<evidence type="ECO:0000259" key="2">
    <source>
        <dbReference type="Pfam" id="PF18199"/>
    </source>
</evidence>
<dbReference type="GO" id="GO:0007018">
    <property type="term" value="P:microtubule-based movement"/>
    <property type="evidence" value="ECO:0007669"/>
    <property type="project" value="InterPro"/>
</dbReference>
<evidence type="ECO:0000313" key="4">
    <source>
        <dbReference type="Proteomes" id="UP000281553"/>
    </source>
</evidence>
<dbReference type="FunFam" id="3.10.490.20:FF:000006">
    <property type="entry name" value="Dynein axonemal heavy chain 10"/>
    <property type="match status" value="1"/>
</dbReference>
<reference evidence="3 4" key="1">
    <citation type="submission" date="2018-11" db="EMBL/GenBank/DDBJ databases">
        <authorList>
            <consortium name="Pathogen Informatics"/>
        </authorList>
    </citation>
    <scope>NUCLEOTIDE SEQUENCE [LARGE SCALE GENOMIC DNA]</scope>
</reference>
<evidence type="ECO:0000313" key="3">
    <source>
        <dbReference type="EMBL" id="VDN09067.1"/>
    </source>
</evidence>
<gene>
    <name evidence="3" type="ORF">DILT_LOCUS4898</name>
</gene>
<evidence type="ECO:0008006" key="5">
    <source>
        <dbReference type="Google" id="ProtNLM"/>
    </source>
</evidence>
<dbReference type="FunFam" id="1.10.8.720:FF:000005">
    <property type="entry name" value="Dynein axonemal heavy chain 10"/>
    <property type="match status" value="1"/>
</dbReference>
<dbReference type="Gene3D" id="1.20.1270.280">
    <property type="match status" value="1"/>
</dbReference>
<dbReference type="PANTHER" id="PTHR22878">
    <property type="entry name" value="DYNEIN HEAVY CHAIN 6, AXONEMAL-LIKE-RELATED"/>
    <property type="match status" value="1"/>
</dbReference>
<dbReference type="EMBL" id="UYRU01046331">
    <property type="protein sequence ID" value="VDN09067.1"/>
    <property type="molecule type" value="Genomic_DNA"/>
</dbReference>
<dbReference type="AlphaFoldDB" id="A0A3P7LB52"/>
<dbReference type="Pfam" id="PF18199">
    <property type="entry name" value="Dynein_C"/>
    <property type="match status" value="1"/>
</dbReference>
<dbReference type="PANTHER" id="PTHR22878:SF63">
    <property type="entry name" value="DYNEIN AXONEMAL HEAVY CHAIN 10"/>
    <property type="match status" value="1"/>
</dbReference>
<accession>A0A3P7LB52</accession>
<dbReference type="GO" id="GO:0045505">
    <property type="term" value="F:dynein intermediate chain binding"/>
    <property type="evidence" value="ECO:0007669"/>
    <property type="project" value="InterPro"/>
</dbReference>
<dbReference type="FunFam" id="1.20.1270.280:FF:000005">
    <property type="entry name" value="Dynein axonemal heavy chain 10"/>
    <property type="match status" value="1"/>
</dbReference>
<dbReference type="OrthoDB" id="10251809at2759"/>
<keyword evidence="4" id="KW-1185">Reference proteome</keyword>
<name>A0A3P7LB52_DIBLA</name>
<sequence>MTILSDFIHFSSNIGSCFFMRVSSTALTCIFERHKLLFSFQIAAKLQADLGRAFPEEFAFFIKGDVSLEDAKIPKPVHWLSDANWKDVLCLQKVTPPVFEDIANHVEQNQQEWSQWALDESPESTAIPAPYDKQLSGLQKLCLLRCFRVDRTYRAMGLYVTECMGEDYVSPPTLSFDNIYDQSTPFTPVVFILSPGSDPTDDLVKLAARIGFDPAYINRITTRSLQDCQHPAFAPLVFTLAFFHAVVQERRKYGKLGWNIPYDFNESDFRVSLSILATYLDKACARGKDAKVPWGNLRYLIGEVTYGGRVTDEFDRRILTTYMKEYFGDFLFDTFQPFHFYKDDKFDYLIPDGLTRDVFSSYIEQLPLESSPEVFGLHANAEIGYFTSAIQENWSLLMQLQPREVEVPGLLSQDELVGDTANDILAALPEPYDLDLIKKKLESRRSPATIVLLQELEIINRLIVQMGTSLHTLKQALAREVTMSPDLEDLSTSIYNGRLPPVWRKLAPASLKSLANWLVHFRDRIKQYNNWIEVGEPKCMWLSGLHVPESYLTALVQTACRKNQWPLDRSELTTAVTTLTSSDSVQERNPQGCFVHGLFLEGAAWNLQNKCLERQNPKKLIQALPVLRVSVAESHKLQRHNTYKAPVYVTSARRDAMGVGLVFEADLASREHPSHWILQGVCLLLNSN</sequence>
<dbReference type="InterPro" id="IPR041228">
    <property type="entry name" value="Dynein_C"/>
</dbReference>
<dbReference type="InterPro" id="IPR041658">
    <property type="entry name" value="AAA_lid_11"/>
</dbReference>
<dbReference type="GO" id="GO:0030286">
    <property type="term" value="C:dynein complex"/>
    <property type="evidence" value="ECO:0007669"/>
    <property type="project" value="InterPro"/>
</dbReference>
<dbReference type="Gene3D" id="1.10.8.720">
    <property type="entry name" value="Region D6 of dynein motor"/>
    <property type="match status" value="1"/>
</dbReference>
<dbReference type="InterPro" id="IPR043160">
    <property type="entry name" value="Dynein_C_barrel"/>
</dbReference>
<organism evidence="3 4">
    <name type="scientific">Dibothriocephalus latus</name>
    <name type="common">Fish tapeworm</name>
    <name type="synonym">Diphyllobothrium latum</name>
    <dbReference type="NCBI Taxonomy" id="60516"/>
    <lineage>
        <taxon>Eukaryota</taxon>
        <taxon>Metazoa</taxon>
        <taxon>Spiralia</taxon>
        <taxon>Lophotrochozoa</taxon>
        <taxon>Platyhelminthes</taxon>
        <taxon>Cestoda</taxon>
        <taxon>Eucestoda</taxon>
        <taxon>Diphyllobothriidea</taxon>
        <taxon>Diphyllobothriidae</taxon>
        <taxon>Dibothriocephalus</taxon>
    </lineage>
</organism>